<accession>A0A317PTA5</accession>
<reference evidence="2 3" key="1">
    <citation type="submission" date="2018-05" db="EMBL/GenBank/DDBJ databases">
        <title>Genomic Encyclopedia of Type Strains, Phase IV (KMG-IV): sequencing the most valuable type-strain genomes for metagenomic binning, comparative biology and taxonomic classification.</title>
        <authorList>
            <person name="Goeker M."/>
        </authorList>
    </citation>
    <scope>NUCLEOTIDE SEQUENCE [LARGE SCALE GENOMIC DNA]</scope>
    <source>
        <strain evidence="2 3">DSM 19579</strain>
    </source>
</reference>
<dbReference type="OrthoDB" id="7032446at2"/>
<feature type="transmembrane region" description="Helical" evidence="1">
    <location>
        <begin position="23"/>
        <end position="42"/>
    </location>
</feature>
<dbReference type="AlphaFoldDB" id="A0A317PTA5"/>
<dbReference type="RefSeq" id="WP_110027459.1">
    <property type="nucleotide sequence ID" value="NZ_QGTS01000014.1"/>
</dbReference>
<organism evidence="2 3">
    <name type="scientific">Mangrovibacter plantisponsor</name>
    <dbReference type="NCBI Taxonomy" id="451513"/>
    <lineage>
        <taxon>Bacteria</taxon>
        <taxon>Pseudomonadati</taxon>
        <taxon>Pseudomonadota</taxon>
        <taxon>Gammaproteobacteria</taxon>
        <taxon>Enterobacterales</taxon>
        <taxon>Enterobacteriaceae</taxon>
        <taxon>Mangrovibacter</taxon>
    </lineage>
</organism>
<keyword evidence="1" id="KW-0472">Membrane</keyword>
<comment type="caution">
    <text evidence="2">The sequence shown here is derived from an EMBL/GenBank/DDBJ whole genome shotgun (WGS) entry which is preliminary data.</text>
</comment>
<dbReference type="Proteomes" id="UP000246744">
    <property type="component" value="Unassembled WGS sequence"/>
</dbReference>
<dbReference type="EMBL" id="QGTS01000014">
    <property type="protein sequence ID" value="PWW04912.1"/>
    <property type="molecule type" value="Genomic_DNA"/>
</dbReference>
<gene>
    <name evidence="2" type="ORF">DES37_1142</name>
</gene>
<evidence type="ECO:0000256" key="1">
    <source>
        <dbReference type="SAM" id="Phobius"/>
    </source>
</evidence>
<keyword evidence="1" id="KW-1133">Transmembrane helix</keyword>
<evidence type="ECO:0000313" key="3">
    <source>
        <dbReference type="Proteomes" id="UP000246744"/>
    </source>
</evidence>
<feature type="transmembrane region" description="Helical" evidence="1">
    <location>
        <begin position="48"/>
        <end position="71"/>
    </location>
</feature>
<sequence>MPVDLKKIPDVSCRPKMPEIKRWLVLFSFLVIVYVFILYFFTNLVGSFYFILVPAFFVFSGFYFVFFVFSLKHVSANAWDKQREAVILQEVRRGRRSLQILAAEYCTAHSFIDTPFTPAINNLLNNENVLFPQCSWRGEDNIRLSQLARSEGRDEEHHISVLFAELAKKIAIPLSQLPGSNPVMLLFEASSSIADDKLDNLWSQAWQAVGIQQSYTSINGSGPKVIDDWLDNNIRSKAVLLIIGLQYVPEHTAMSAEVISGILLGNRLTQQKIHPLAIIHRPELVLKNTDYQNNMITQALDWVPVNADKLKHLWISGVLGGTDECQVLMHSLENELLTEIDRKKGIHNFSDFIGGPGKASMSLAIAAATQSVNQKPEYHFLIIQESASANIWGMVISPCFITKDST</sequence>
<proteinExistence type="predicted"/>
<keyword evidence="1" id="KW-0812">Transmembrane</keyword>
<name>A0A317PTA5_9ENTR</name>
<evidence type="ECO:0000313" key="2">
    <source>
        <dbReference type="EMBL" id="PWW04912.1"/>
    </source>
</evidence>
<protein>
    <submittedName>
        <fullName evidence="2">Uncharacterized protein</fullName>
    </submittedName>
</protein>
<keyword evidence="3" id="KW-1185">Reference proteome</keyword>